<evidence type="ECO:0000256" key="7">
    <source>
        <dbReference type="ARBA" id="ARBA00022553"/>
    </source>
</evidence>
<keyword evidence="11 25" id="KW-0547">Nucleotide-binding</keyword>
<evidence type="ECO:0000259" key="31">
    <source>
        <dbReference type="PROSITE" id="PS51456"/>
    </source>
</evidence>
<evidence type="ECO:0000256" key="21">
    <source>
        <dbReference type="ARBA" id="ARBA00023203"/>
    </source>
</evidence>
<evidence type="ECO:0000256" key="3">
    <source>
        <dbReference type="ARBA" id="ARBA00004624"/>
    </source>
</evidence>
<evidence type="ECO:0000256" key="6">
    <source>
        <dbReference type="ARBA" id="ARBA00022490"/>
    </source>
</evidence>
<dbReference type="SUPFAM" id="SSF57889">
    <property type="entry name" value="Cysteine-rich domain"/>
    <property type="match status" value="1"/>
</dbReference>
<comment type="function">
    <text evidence="24">Myosins are actin-based motor molecules with ATPase activity. Unconventional myosins serve in intracellular movements. Regulates Rho by stimulating it's GTPase activity in neurons. Required for the regulation of neurite branching and motor neuron axon guidance.</text>
</comment>
<dbReference type="GO" id="GO:0000146">
    <property type="term" value="F:microfilament motor activity"/>
    <property type="evidence" value="ECO:0007669"/>
    <property type="project" value="InterPro"/>
</dbReference>
<comment type="similarity">
    <text evidence="4 25">Belongs to the TRAFAC class myosin-kinesin ATPase superfamily. Myosin family.</text>
</comment>
<evidence type="ECO:0000256" key="12">
    <source>
        <dbReference type="ARBA" id="ARBA00022771"/>
    </source>
</evidence>
<dbReference type="FunFam" id="1.20.120.720:FF:000003">
    <property type="entry name" value="Putative unconventional myosin-IXa"/>
    <property type="match status" value="1"/>
</dbReference>
<dbReference type="Pfam" id="PF00130">
    <property type="entry name" value="C1_1"/>
    <property type="match status" value="1"/>
</dbReference>
<accession>A0A803XR21</accession>
<sequence>MSVNDVGGRRRFEDSEYTLHIYPGSIAEGTIYCPITARKTSTAAEVIDSLINKLQLEKTKCYVLAEVKEFGGEEWILNPTDCPVQRMMLWPRMALENRTSGEDYRFLLREKNLDGSIHYGSLQSWLRVTEERRRMVERGFLPQPQQKDYDDLCGLPDLNEKTLLENLRNRFKQEKIYTYVGSILIVINPFKFLPIYNPKYVKMYDNHQLGKLEPHIYAVADVAYHAMLQRRKNQCIVISGESGSGKTQSTNFLIHHLTALSQKGFASGVEQIILGAGPVLEAFGNAKTAHNNNSSRFGKFIQVNYQETGTVRGAYVEKYLLEKSRLVYQEHNERNYHVFYYLLAGASEEERSAFHLKQPEEYHYLNQMTKKPLRQSWDEYCYDSEPDCFSVEGEDLKHDFERLQLAMEMVGFLPKTRRQIFSLLSAILHLGNIRYKKKTYRDDSIDICNPEILPIVSDLLEVKEEMLFEALVTRKTVTVGEKLILPYKLAEAVTVRNSMAKSLYSALFDWIVFRINHALLNSKDMEESTKTLSIGVLDIFGFEDYENNSFEQFCINFANERLQHYFNQHIFKLEQEEYRAEGISWHNIDYIDNSGCINLISKKPTGLLHLLDEESNFPQATNQTLLDKFKRQHEGNSYIEFPAVMEPAFIIKHYAGKVKYGVKDFREKNTDHMRPDIVALLRSSKNAFICGMIGIDPVAVFRWAVLRAFFRAMVAFREAGKRYVEKKTGHDDAVPCAVLKSVDSFSFLHHPVHQRSLEILQRCKEEKYSITRKSPRTPLSDLQGVNTINERSQWDAFAVGWNGRMGMRHSRLTSPSSFLDKDGIFVNATNSKLLERAHGILMRNKNCKAKPNLPKHMLDVKSLKHLTNLTLHDHITKSLLHLHKKKKPPSISAQFQASLNKLMETLGQAEPYFVKCIRSNAEKLPLRFSDSLVLRQLRYTGMLETVRIRQSGYSCKYSFQDFVNHFHVLLPQGINPSKHNVHDFFRKIKLNPDNYQVGRTMVFVKERERQFLQDLLHQEVLRRIVLLQHWFRSMLCRRQFLNMRQAAVIIQRFWRSYQSRKQGKPSPDPLVLSKAALVLQTHWRGFVERRRFLQMQFAAHLIQSCWREHLKRRHEAAASIQAAWRGHRAQQWYRASRRGVLCLQAACRGYLARQRFRALKEQRLKEMQLENGLSIREEDGLEEDGALEIKGSDPSKWEDGSFEERVRAIEEHKSLMENNRVNHLDLLDTSATSSYKRHERASSQSGMDTEEEVIVRERPKSLEDLNQKKVVRAKRESRRMRELEQAKFSLELLKVRSTGGLSPSEERQWSTELVSEALHSPQGTPESESSQGSLEMLSCEDTPSKHVPLDVQLLPTESRDSLPSSPQPHLQDKSFCAADVNSNLSICRRMLSDSELPDNRTAKEHVVCDPQNIYRMHPRETFLSSNLPTFYIPPQDNVKVKQSQVDNNLKNKAVEREEKTALFSEMRKDSEEERGTAAATQTHSPDSVIKRLEKLNVEKEERQKQLQLQNEREMMEQIRQQKEILERQRKAFEQLEKQGRVEALQRAELSRMKDPALKPSKKPDSRPQSVLILHTQNRTEHSVAPGGTPASSVDIKGLTVGSRGGSPAHAAPKDRPVSMFMERREGPAGAALESRGNPRLAADPRDAPGSPFSRNQPGEEMRAGFTLESLQTVQRFSSGDGQPKLHKTMSQGEIGKLAATQKPLAPDGRSQRAKMRFWVKGKQGEKKTPREKLATQSELLELYAEQEVPSRELGPHHLTPPRSPELSGIYRREFKENKEPSPKVKRKRSVKISSVALEPVQWQNDSLQIITSASDLKSMDEFLLKKMNELDSEDSKKDTLVDVVFKKALKEFRQNIFSFYSSALAMDDGKSIRYKDLYALFEQILEKTMRLEQRDWSESPVKVWVNTFKVFLDEYMIEYKPLDYTAVKVPKTERKKRRKKEADVVEEHNGHIFKATQYSIPTYCEYCSSLIWIMDRASVCKLCKYACHKKCCLKTTTKCSKKYDPELSSRQFGVELARLTSEERAVPVLVEKLINYIEMHGLYTEGIYRKSGSTNKIKELRQGLDTDIDNVNLDDYNIHVIASVFKQWLRDLPNPLMTFELYEEFLRAMGLQERRETVRGVYSVIDQLSRTHLSTLERLIFHLVRIALQEETNRMSANALAIVFAPCILRCPDTTDPLQSVQDISKTTTCVELIVIEQMNKYKARLKDINSLEFAENKAKSRLSLIRRSMGKGRVRRGTYPSPTSPVAVRLPSVSDVPEETVSSEEAMELDVTEQQQAAMQQEERVLTEQIESLQKEKEELTFEMLTLEPRASDDETLESEASIGTADSSENLNFDSEGAISDRSGESVEPVIRQVSMQLFHSKSSTSCLPHLPRKRFQMYSKSPFYRAGALGEPPEPHCNERPQFTTRGTFNPEKGKQKLKSVKNSPPKTKEPPEGGLGRKRNPDADRSAGQQLVLLGSNEFMV</sequence>
<dbReference type="PRINTS" id="PR00193">
    <property type="entry name" value="MYOSINHEAVY"/>
</dbReference>
<dbReference type="GO" id="GO:0008270">
    <property type="term" value="F:zinc ion binding"/>
    <property type="evidence" value="ECO:0007669"/>
    <property type="project" value="UniProtKB-KW"/>
</dbReference>
<keyword evidence="6" id="KW-0963">Cytoplasm</keyword>
<dbReference type="GO" id="GO:0005524">
    <property type="term" value="F:ATP binding"/>
    <property type="evidence" value="ECO:0007669"/>
    <property type="project" value="UniProtKB-UniRule"/>
</dbReference>
<reference evidence="32" key="2">
    <citation type="submission" date="2025-08" db="UniProtKB">
        <authorList>
            <consortium name="Ensembl"/>
        </authorList>
    </citation>
    <scope>IDENTIFICATION</scope>
</reference>
<dbReference type="GO" id="GO:0016020">
    <property type="term" value="C:membrane"/>
    <property type="evidence" value="ECO:0007669"/>
    <property type="project" value="UniProtKB-SubCell"/>
</dbReference>
<dbReference type="PROSITE" id="PS50081">
    <property type="entry name" value="ZF_DAG_PE_2"/>
    <property type="match status" value="1"/>
</dbReference>
<evidence type="ECO:0000256" key="20">
    <source>
        <dbReference type="ARBA" id="ARBA00023175"/>
    </source>
</evidence>
<keyword evidence="21 25" id="KW-0009">Actin-binding</keyword>
<dbReference type="GO" id="GO:0045198">
    <property type="term" value="P:establishment of epithelial cell apical/basal polarity"/>
    <property type="evidence" value="ECO:0007669"/>
    <property type="project" value="TreeGrafter"/>
</dbReference>
<dbReference type="InterPro" id="IPR008936">
    <property type="entry name" value="Rho_GTPase_activation_prot"/>
</dbReference>
<dbReference type="PROSITE" id="PS00479">
    <property type="entry name" value="ZF_DAG_PE_1"/>
    <property type="match status" value="1"/>
</dbReference>
<keyword evidence="19" id="KW-0472">Membrane</keyword>
<evidence type="ECO:0000313" key="32">
    <source>
        <dbReference type="Ensembl" id="ENSMGAP00000021967.1"/>
    </source>
</evidence>
<dbReference type="InterPro" id="IPR002219">
    <property type="entry name" value="PKC_DAG/PE"/>
</dbReference>
<dbReference type="CDD" id="cd20883">
    <property type="entry name" value="C1_Myosin-IXa"/>
    <property type="match status" value="1"/>
</dbReference>
<dbReference type="Gene3D" id="1.20.5.190">
    <property type="match status" value="3"/>
</dbReference>
<comment type="subcellular location">
    <subcellularLocation>
        <location evidence="3">Cell projection</location>
        <location evidence="3">Growth cone</location>
    </subcellularLocation>
    <subcellularLocation>
        <location evidence="2">Cytoplasm</location>
    </subcellularLocation>
    <subcellularLocation>
        <location evidence="1">Membrane</location>
        <topology evidence="1">Single-pass membrane protein</topology>
    </subcellularLocation>
    <subcellularLocation>
        <location evidence="23">Synapse</location>
    </subcellularLocation>
</comment>
<dbReference type="FunFam" id="3.30.60.20:FF:000020">
    <property type="entry name" value="Putative unconventional myosin-IXa"/>
    <property type="match status" value="1"/>
</dbReference>
<dbReference type="GO" id="GO:0045202">
    <property type="term" value="C:synapse"/>
    <property type="evidence" value="ECO:0007669"/>
    <property type="project" value="UniProtKB-SubCell"/>
</dbReference>
<dbReference type="CDD" id="cd04406">
    <property type="entry name" value="RhoGAP_myosin_IXA"/>
    <property type="match status" value="1"/>
</dbReference>
<feature type="region of interest" description="Actin-binding" evidence="25">
    <location>
        <begin position="899"/>
        <end position="921"/>
    </location>
</feature>
<evidence type="ECO:0000256" key="13">
    <source>
        <dbReference type="ARBA" id="ARBA00022833"/>
    </source>
</evidence>
<keyword evidence="8" id="KW-0812">Transmembrane</keyword>
<dbReference type="GO" id="GO:0044295">
    <property type="term" value="C:axonal growth cone"/>
    <property type="evidence" value="ECO:0007669"/>
    <property type="project" value="TreeGrafter"/>
</dbReference>
<dbReference type="Gene3D" id="1.10.555.10">
    <property type="entry name" value="Rho GTPase activation protein"/>
    <property type="match status" value="1"/>
</dbReference>
<dbReference type="GO" id="GO:0016459">
    <property type="term" value="C:myosin complex"/>
    <property type="evidence" value="ECO:0007669"/>
    <property type="project" value="UniProtKB-KW"/>
</dbReference>
<dbReference type="CDD" id="cd23767">
    <property type="entry name" value="IQCD"/>
    <property type="match status" value="2"/>
</dbReference>
<gene>
    <name evidence="32" type="primary">MYO9A</name>
</gene>
<dbReference type="InterPro" id="IPR029071">
    <property type="entry name" value="Ubiquitin-like_domsf"/>
</dbReference>
<feature type="compositionally biased region" description="Basic and acidic residues" evidence="27">
    <location>
        <begin position="1546"/>
        <end position="1565"/>
    </location>
</feature>
<dbReference type="GO" id="GO:0005884">
    <property type="term" value="C:actin filament"/>
    <property type="evidence" value="ECO:0007669"/>
    <property type="project" value="TreeGrafter"/>
</dbReference>
<dbReference type="FunFam" id="1.10.555.10:FF:000009">
    <property type="entry name" value="unconventional myosin-IXa isoform X1"/>
    <property type="match status" value="1"/>
</dbReference>
<evidence type="ECO:0000256" key="10">
    <source>
        <dbReference type="ARBA" id="ARBA00022737"/>
    </source>
</evidence>
<feature type="domain" description="Myosin motor" evidence="31">
    <location>
        <begin position="147"/>
        <end position="1017"/>
    </location>
</feature>
<dbReference type="Gene3D" id="1.10.10.820">
    <property type="match status" value="1"/>
</dbReference>
<evidence type="ECO:0000256" key="26">
    <source>
        <dbReference type="SAM" id="Coils"/>
    </source>
</evidence>
<dbReference type="GO" id="GO:0005737">
    <property type="term" value="C:cytoplasm"/>
    <property type="evidence" value="ECO:0007669"/>
    <property type="project" value="UniProtKB-SubCell"/>
</dbReference>
<name>A0A803XR21_MELGA</name>
<dbReference type="Pfam" id="PF00788">
    <property type="entry name" value="RA"/>
    <property type="match status" value="1"/>
</dbReference>
<dbReference type="FunFam" id="1.20.58.530:FF:000005">
    <property type="entry name" value="unconventional myosin-IXa isoform X1"/>
    <property type="match status" value="1"/>
</dbReference>
<feature type="region of interest" description="Disordered" evidence="27">
    <location>
        <begin position="2307"/>
        <end position="2348"/>
    </location>
</feature>
<dbReference type="PROSITE" id="PS50238">
    <property type="entry name" value="RHOGAP"/>
    <property type="match status" value="1"/>
</dbReference>
<feature type="coiled-coil region" evidence="26">
    <location>
        <begin position="1489"/>
        <end position="1538"/>
    </location>
</feature>
<evidence type="ECO:0000256" key="5">
    <source>
        <dbReference type="ARBA" id="ARBA00022468"/>
    </source>
</evidence>
<evidence type="ECO:0000259" key="28">
    <source>
        <dbReference type="PROSITE" id="PS50081"/>
    </source>
</evidence>
<feature type="region of interest" description="Disordered" evidence="27">
    <location>
        <begin position="1675"/>
        <end position="1731"/>
    </location>
</feature>
<dbReference type="SMART" id="SM00015">
    <property type="entry name" value="IQ"/>
    <property type="match status" value="5"/>
</dbReference>
<dbReference type="Pfam" id="PF00063">
    <property type="entry name" value="Myosin_head"/>
    <property type="match status" value="2"/>
</dbReference>
<feature type="domain" description="Phorbol-ester/DAG-type" evidence="28">
    <location>
        <begin position="1950"/>
        <end position="1999"/>
    </location>
</feature>
<feature type="region of interest" description="Disordered" evidence="27">
    <location>
        <begin position="1232"/>
        <end position="1253"/>
    </location>
</feature>
<dbReference type="InterPro" id="IPR036023">
    <property type="entry name" value="MYSc_Myo9"/>
</dbReference>
<keyword evidence="5" id="KW-0343">GTPase activation</keyword>
<dbReference type="FunFam" id="3.40.850.10:FF:000013">
    <property type="entry name" value="unconventional myosin-IXa isoform X1"/>
    <property type="match status" value="1"/>
</dbReference>
<keyword evidence="15" id="KW-1133">Transmembrane helix</keyword>
<evidence type="ECO:0000256" key="23">
    <source>
        <dbReference type="ARBA" id="ARBA00034103"/>
    </source>
</evidence>
<dbReference type="Gene3D" id="3.10.20.90">
    <property type="entry name" value="Phosphatidylinositol 3-kinase Catalytic Subunit, Chain A, domain 1"/>
    <property type="match status" value="1"/>
</dbReference>
<feature type="compositionally biased region" description="Polar residues" evidence="27">
    <location>
        <begin position="1321"/>
        <end position="1333"/>
    </location>
</feature>
<feature type="domain" description="Ras-associating" evidence="29">
    <location>
        <begin position="15"/>
        <end position="113"/>
    </location>
</feature>
<keyword evidence="17 26" id="KW-0175">Coiled coil</keyword>
<reference evidence="32" key="3">
    <citation type="submission" date="2025-09" db="UniProtKB">
        <authorList>
            <consortium name="Ensembl"/>
        </authorList>
    </citation>
    <scope>IDENTIFICATION</scope>
</reference>
<dbReference type="SMART" id="SM00314">
    <property type="entry name" value="RA"/>
    <property type="match status" value="1"/>
</dbReference>
<dbReference type="PANTHER" id="PTHR46184:SF3">
    <property type="entry name" value="UNCONVENTIONAL MYOSIN-IXA"/>
    <property type="match status" value="1"/>
</dbReference>
<evidence type="ECO:0000256" key="22">
    <source>
        <dbReference type="ARBA" id="ARBA00023273"/>
    </source>
</evidence>
<feature type="region of interest" description="Disordered" evidence="27">
    <location>
        <begin position="2389"/>
        <end position="2465"/>
    </location>
</feature>
<dbReference type="InterPro" id="IPR046987">
    <property type="entry name" value="Myo9"/>
</dbReference>
<feature type="coiled-coil region" evidence="26">
    <location>
        <begin position="2277"/>
        <end position="2304"/>
    </location>
</feature>
<evidence type="ECO:0000256" key="15">
    <source>
        <dbReference type="ARBA" id="ARBA00022989"/>
    </source>
</evidence>
<dbReference type="InterPro" id="IPR027417">
    <property type="entry name" value="P-loop_NTPase"/>
</dbReference>
<keyword evidence="22" id="KW-0966">Cell projection</keyword>
<dbReference type="SUPFAM" id="SSF48350">
    <property type="entry name" value="GTPase activation domain, GAP"/>
    <property type="match status" value="1"/>
</dbReference>
<dbReference type="SMART" id="SM00109">
    <property type="entry name" value="C1"/>
    <property type="match status" value="1"/>
</dbReference>
<evidence type="ECO:0000256" key="19">
    <source>
        <dbReference type="ARBA" id="ARBA00023136"/>
    </source>
</evidence>
<evidence type="ECO:0000256" key="24">
    <source>
        <dbReference type="ARBA" id="ARBA00045589"/>
    </source>
</evidence>
<keyword evidence="9" id="KW-0479">Metal-binding</keyword>
<dbReference type="Proteomes" id="UP000001645">
    <property type="component" value="Chromosome 12"/>
</dbReference>
<evidence type="ECO:0000256" key="16">
    <source>
        <dbReference type="ARBA" id="ARBA00023018"/>
    </source>
</evidence>
<dbReference type="OrthoDB" id="437889at2759"/>
<dbReference type="Gene3D" id="3.40.850.10">
    <property type="entry name" value="Kinesin motor domain"/>
    <property type="match status" value="2"/>
</dbReference>
<dbReference type="SMART" id="SM00324">
    <property type="entry name" value="RhoGAP"/>
    <property type="match status" value="1"/>
</dbReference>
<evidence type="ECO:0000256" key="1">
    <source>
        <dbReference type="ARBA" id="ARBA00004167"/>
    </source>
</evidence>
<evidence type="ECO:0000259" key="29">
    <source>
        <dbReference type="PROSITE" id="PS50200"/>
    </source>
</evidence>
<feature type="compositionally biased region" description="Basic and acidic residues" evidence="27">
    <location>
        <begin position="1465"/>
        <end position="1475"/>
    </location>
</feature>
<keyword evidence="12" id="KW-0863">Zinc-finger</keyword>
<keyword evidence="10" id="KW-0677">Repeat</keyword>
<evidence type="ECO:0000256" key="17">
    <source>
        <dbReference type="ARBA" id="ARBA00023054"/>
    </source>
</evidence>
<evidence type="ECO:0000259" key="30">
    <source>
        <dbReference type="PROSITE" id="PS50238"/>
    </source>
</evidence>
<keyword evidence="16" id="KW-0770">Synapse</keyword>
<evidence type="ECO:0000256" key="8">
    <source>
        <dbReference type="ARBA" id="ARBA00022692"/>
    </source>
</evidence>
<dbReference type="CDD" id="cd01385">
    <property type="entry name" value="MYSc_Myo9"/>
    <property type="match status" value="1"/>
</dbReference>
<keyword evidence="7" id="KW-0597">Phosphoprotein</keyword>
<feature type="compositionally biased region" description="Polar residues" evidence="27">
    <location>
        <begin position="2326"/>
        <end position="2335"/>
    </location>
</feature>
<dbReference type="InterPro" id="IPR028558">
    <property type="entry name" value="RA_Myosin-IXa"/>
</dbReference>
<dbReference type="InterPro" id="IPR036961">
    <property type="entry name" value="Kinesin_motor_dom_sf"/>
</dbReference>
<dbReference type="SUPFAM" id="SSF52540">
    <property type="entry name" value="P-loop containing nucleoside triphosphate hydrolases"/>
    <property type="match status" value="3"/>
</dbReference>
<dbReference type="SUPFAM" id="SSF54236">
    <property type="entry name" value="Ubiquitin-like"/>
    <property type="match status" value="1"/>
</dbReference>
<dbReference type="PANTHER" id="PTHR46184">
    <property type="entry name" value="UNCONVENTIONAL MYOSIN-IXB-LIKE PROTEIN"/>
    <property type="match status" value="1"/>
</dbReference>
<feature type="region of interest" description="Disordered" evidence="27">
    <location>
        <begin position="1316"/>
        <end position="1342"/>
    </location>
</feature>
<dbReference type="Bgee" id="ENSMGAG00000001473">
    <property type="expression patterns" value="Expressed in brain and 16 other cell types or tissues"/>
</dbReference>
<dbReference type="Pfam" id="PF00620">
    <property type="entry name" value="RhoGAP"/>
    <property type="match status" value="1"/>
</dbReference>
<evidence type="ECO:0000256" key="11">
    <source>
        <dbReference type="ARBA" id="ARBA00022741"/>
    </source>
</evidence>
<dbReference type="InterPro" id="IPR000198">
    <property type="entry name" value="RhoGAP_dom"/>
</dbReference>
<evidence type="ECO:0000313" key="33">
    <source>
        <dbReference type="Proteomes" id="UP000001645"/>
    </source>
</evidence>
<dbReference type="FunFam" id="1.20.58.530:FF:000009">
    <property type="entry name" value="unconventional myosin-IXb isoform X1"/>
    <property type="match status" value="1"/>
</dbReference>
<dbReference type="Ensembl" id="ENSMGAT00000023233.1">
    <property type="protein sequence ID" value="ENSMGAP00000021967.1"/>
    <property type="gene ID" value="ENSMGAG00000001473.3"/>
</dbReference>
<dbReference type="InterPro" id="IPR046349">
    <property type="entry name" value="C1-like_sf"/>
</dbReference>
<dbReference type="Gene3D" id="3.30.60.20">
    <property type="match status" value="1"/>
</dbReference>
<feature type="binding site" evidence="25">
    <location>
        <begin position="240"/>
        <end position="247"/>
    </location>
    <ligand>
        <name>ATP</name>
        <dbReference type="ChEBI" id="CHEBI:30616"/>
    </ligand>
</feature>
<feature type="compositionally biased region" description="Basic and acidic residues" evidence="27">
    <location>
        <begin position="1722"/>
        <end position="1731"/>
    </location>
</feature>
<protein>
    <submittedName>
        <fullName evidence="32">Myosin IXA</fullName>
    </submittedName>
</protein>
<dbReference type="InterPro" id="IPR000048">
    <property type="entry name" value="IQ_motif_EF-hand-BS"/>
</dbReference>
<dbReference type="InterPro" id="IPR000159">
    <property type="entry name" value="RA_dom"/>
</dbReference>
<evidence type="ECO:0000256" key="18">
    <source>
        <dbReference type="ARBA" id="ARBA00023123"/>
    </source>
</evidence>
<feature type="domain" description="Rho-GAP" evidence="30">
    <location>
        <begin position="2014"/>
        <end position="2202"/>
    </location>
</feature>
<dbReference type="FunFam" id="3.10.20.90:FF:000121">
    <property type="entry name" value="unconventional myosin-IXa isoform X1"/>
    <property type="match status" value="1"/>
</dbReference>
<dbReference type="GO" id="GO:0051015">
    <property type="term" value="F:actin filament binding"/>
    <property type="evidence" value="ECO:0007669"/>
    <property type="project" value="TreeGrafter"/>
</dbReference>
<dbReference type="PROSITE" id="PS51456">
    <property type="entry name" value="MYOSIN_MOTOR"/>
    <property type="match status" value="1"/>
</dbReference>
<dbReference type="GeneTree" id="ENSGT00940000154905"/>
<organism evidence="32 33">
    <name type="scientific">Meleagris gallopavo</name>
    <name type="common">Wild turkey</name>
    <dbReference type="NCBI Taxonomy" id="9103"/>
    <lineage>
        <taxon>Eukaryota</taxon>
        <taxon>Metazoa</taxon>
        <taxon>Chordata</taxon>
        <taxon>Craniata</taxon>
        <taxon>Vertebrata</taxon>
        <taxon>Euteleostomi</taxon>
        <taxon>Archelosauria</taxon>
        <taxon>Archosauria</taxon>
        <taxon>Dinosauria</taxon>
        <taxon>Saurischia</taxon>
        <taxon>Theropoda</taxon>
        <taxon>Coelurosauria</taxon>
        <taxon>Aves</taxon>
        <taxon>Neognathae</taxon>
        <taxon>Galloanserae</taxon>
        <taxon>Galliformes</taxon>
        <taxon>Phasianidae</taxon>
        <taxon>Meleagridinae</taxon>
        <taxon>Meleagris</taxon>
    </lineage>
</organism>
<dbReference type="FunFam" id="1.10.10.820:FF:000003">
    <property type="entry name" value="unconventional myosin-IXa isoform X1"/>
    <property type="match status" value="1"/>
</dbReference>
<evidence type="ECO:0000256" key="27">
    <source>
        <dbReference type="SAM" id="MobiDB-lite"/>
    </source>
</evidence>
<evidence type="ECO:0000256" key="2">
    <source>
        <dbReference type="ARBA" id="ARBA00004496"/>
    </source>
</evidence>
<feature type="region of interest" description="Disordered" evidence="27">
    <location>
        <begin position="1546"/>
        <end position="1663"/>
    </location>
</feature>
<keyword evidence="13" id="KW-0862">Zinc</keyword>
<evidence type="ECO:0000256" key="4">
    <source>
        <dbReference type="ARBA" id="ARBA00008314"/>
    </source>
</evidence>
<dbReference type="PROSITE" id="PS50200">
    <property type="entry name" value="RA"/>
    <property type="match status" value="1"/>
</dbReference>
<evidence type="ECO:0000256" key="25">
    <source>
        <dbReference type="PROSITE-ProRule" id="PRU00782"/>
    </source>
</evidence>
<dbReference type="Gene3D" id="1.20.58.530">
    <property type="match status" value="2"/>
</dbReference>
<dbReference type="InterPro" id="IPR001609">
    <property type="entry name" value="Myosin_head_motor_dom-like"/>
</dbReference>
<evidence type="ECO:0000256" key="9">
    <source>
        <dbReference type="ARBA" id="ARBA00022723"/>
    </source>
</evidence>
<keyword evidence="14 25" id="KW-0067">ATP-binding</keyword>
<dbReference type="Gene3D" id="1.20.120.720">
    <property type="entry name" value="Myosin VI head, motor domain, U50 subdomain"/>
    <property type="match status" value="1"/>
</dbReference>
<keyword evidence="18 25" id="KW-0518">Myosin</keyword>
<dbReference type="FunFam" id="1.20.5.190:FF:000013">
    <property type="entry name" value="unconventional myosin-IXa isoform X2"/>
    <property type="match status" value="1"/>
</dbReference>
<reference evidence="32 33" key="1">
    <citation type="journal article" date="2010" name="PLoS Biol.">
        <title>Multi-platform next-generation sequencing of the domestic turkey (Meleagris gallopavo): genome assembly and analysis.</title>
        <authorList>
            <person name="Dalloul R.A."/>
            <person name="Long J.A."/>
            <person name="Zimin A.V."/>
            <person name="Aslam L."/>
            <person name="Beal K."/>
            <person name="Blomberg L.A."/>
            <person name="Bouffard P."/>
            <person name="Burt D.W."/>
            <person name="Crasta O."/>
            <person name="Crooijmans R.P."/>
            <person name="Cooper K."/>
            <person name="Coulombe R.A."/>
            <person name="De S."/>
            <person name="Delany M.E."/>
            <person name="Dodgson J.B."/>
            <person name="Dong J.J."/>
            <person name="Evans C."/>
            <person name="Frederickson K.M."/>
            <person name="Flicek P."/>
            <person name="Florea L."/>
            <person name="Folkerts O."/>
            <person name="Groenen M.A."/>
            <person name="Harkins T.T."/>
            <person name="Herrero J."/>
            <person name="Hoffmann S."/>
            <person name="Megens H.J."/>
            <person name="Jiang A."/>
            <person name="de Jong P."/>
            <person name="Kaiser P."/>
            <person name="Kim H."/>
            <person name="Kim K.W."/>
            <person name="Kim S."/>
            <person name="Langenberger D."/>
            <person name="Lee M.K."/>
            <person name="Lee T."/>
            <person name="Mane S."/>
            <person name="Marcais G."/>
            <person name="Marz M."/>
            <person name="McElroy A.P."/>
            <person name="Modise T."/>
            <person name="Nefedov M."/>
            <person name="Notredame C."/>
            <person name="Paton I.R."/>
            <person name="Payne W.S."/>
            <person name="Pertea G."/>
            <person name="Prickett D."/>
            <person name="Puiu D."/>
            <person name="Qioa D."/>
            <person name="Raineri E."/>
            <person name="Ruffier M."/>
            <person name="Salzberg S.L."/>
            <person name="Schatz M.C."/>
            <person name="Scheuring C."/>
            <person name="Schmidt C.J."/>
            <person name="Schroeder S."/>
            <person name="Searle S.M."/>
            <person name="Smith E.J."/>
            <person name="Smith J."/>
            <person name="Sonstegard T.S."/>
            <person name="Stadler P.F."/>
            <person name="Tafer H."/>
            <person name="Tu Z.J."/>
            <person name="Van Tassell C.P."/>
            <person name="Vilella A.J."/>
            <person name="Williams K.P."/>
            <person name="Yorke J.A."/>
            <person name="Zhang L."/>
            <person name="Zhang H.B."/>
            <person name="Zhang X."/>
            <person name="Zhang Y."/>
            <person name="Reed K.M."/>
        </authorList>
    </citation>
    <scope>NUCLEOTIDE SEQUENCE [LARGE SCALE GENOMIC DNA]</scope>
</reference>
<dbReference type="Pfam" id="PF00612">
    <property type="entry name" value="IQ"/>
    <property type="match status" value="4"/>
</dbReference>
<dbReference type="CDD" id="cd17216">
    <property type="entry name" value="RA_Myosin-IXa"/>
    <property type="match status" value="1"/>
</dbReference>
<proteinExistence type="inferred from homology"/>
<keyword evidence="20 25" id="KW-0505">Motor protein</keyword>
<dbReference type="GO" id="GO:0035556">
    <property type="term" value="P:intracellular signal transduction"/>
    <property type="evidence" value="ECO:0007669"/>
    <property type="project" value="InterPro"/>
</dbReference>
<evidence type="ECO:0000256" key="14">
    <source>
        <dbReference type="ARBA" id="ARBA00022840"/>
    </source>
</evidence>
<keyword evidence="33" id="KW-1185">Reference proteome</keyword>
<dbReference type="GO" id="GO:0005096">
    <property type="term" value="F:GTPase activator activity"/>
    <property type="evidence" value="ECO:0007669"/>
    <property type="project" value="UniProtKB-KW"/>
</dbReference>
<dbReference type="PROSITE" id="PS50096">
    <property type="entry name" value="IQ"/>
    <property type="match status" value="4"/>
</dbReference>
<dbReference type="SMART" id="SM00242">
    <property type="entry name" value="MYSc"/>
    <property type="match status" value="1"/>
</dbReference>
<feature type="compositionally biased region" description="Basic and acidic residues" evidence="27">
    <location>
        <begin position="1611"/>
        <end position="1626"/>
    </location>
</feature>
<dbReference type="Gene3D" id="6.20.240.20">
    <property type="match status" value="1"/>
</dbReference>
<dbReference type="FunFam" id="3.40.850.10:FF:000008">
    <property type="entry name" value="Putative unconventional myosin-IXa"/>
    <property type="match status" value="1"/>
</dbReference>
<feature type="region of interest" description="Disordered" evidence="27">
    <location>
        <begin position="1465"/>
        <end position="1487"/>
    </location>
</feature>
<dbReference type="GO" id="GO:0034330">
    <property type="term" value="P:cell junction organization"/>
    <property type="evidence" value="ECO:0007669"/>
    <property type="project" value="UniProtKB-ARBA"/>
</dbReference>